<evidence type="ECO:0000313" key="6">
    <source>
        <dbReference type="Proteomes" id="UP000786811"/>
    </source>
</evidence>
<evidence type="ECO:0000256" key="4">
    <source>
        <dbReference type="SAM" id="Coils"/>
    </source>
</evidence>
<protein>
    <submittedName>
        <fullName evidence="5">Similar to RF_0381: Putative ankyrin repeat protein RF_0381 (Rickettsia felis (Strain ATCC VR-1525 / URRWXCal2))</fullName>
    </submittedName>
</protein>
<dbReference type="AlphaFoldDB" id="A0A8J2H9P6"/>
<dbReference type="PRINTS" id="PR01415">
    <property type="entry name" value="ANKYRIN"/>
</dbReference>
<reference evidence="5" key="1">
    <citation type="submission" date="2021-04" db="EMBL/GenBank/DDBJ databases">
        <authorList>
            <person name="Chebbi M.A.C M."/>
        </authorList>
    </citation>
    <scope>NUCLEOTIDE SEQUENCE</scope>
</reference>
<dbReference type="PROSITE" id="PS50297">
    <property type="entry name" value="ANK_REP_REGION"/>
    <property type="match status" value="1"/>
</dbReference>
<feature type="repeat" description="ANK" evidence="3">
    <location>
        <begin position="103"/>
        <end position="138"/>
    </location>
</feature>
<comment type="caution">
    <text evidence="5">The sequence shown here is derived from an EMBL/GenBank/DDBJ whole genome shotgun (WGS) entry which is preliminary data.</text>
</comment>
<dbReference type="OrthoDB" id="341259at2759"/>
<gene>
    <name evidence="5" type="ORF">HICCMSTLAB_LOCUS5118</name>
</gene>
<evidence type="ECO:0000256" key="3">
    <source>
        <dbReference type="PROSITE-ProRule" id="PRU00023"/>
    </source>
</evidence>
<dbReference type="InterPro" id="IPR002110">
    <property type="entry name" value="Ankyrin_rpt"/>
</dbReference>
<dbReference type="Pfam" id="PF12796">
    <property type="entry name" value="Ank_2"/>
    <property type="match status" value="2"/>
</dbReference>
<organism evidence="5 6">
    <name type="scientific">Cotesia congregata</name>
    <name type="common">Parasitoid wasp</name>
    <name type="synonym">Apanteles congregatus</name>
    <dbReference type="NCBI Taxonomy" id="51543"/>
    <lineage>
        <taxon>Eukaryota</taxon>
        <taxon>Metazoa</taxon>
        <taxon>Ecdysozoa</taxon>
        <taxon>Arthropoda</taxon>
        <taxon>Hexapoda</taxon>
        <taxon>Insecta</taxon>
        <taxon>Pterygota</taxon>
        <taxon>Neoptera</taxon>
        <taxon>Endopterygota</taxon>
        <taxon>Hymenoptera</taxon>
        <taxon>Apocrita</taxon>
        <taxon>Ichneumonoidea</taxon>
        <taxon>Braconidae</taxon>
        <taxon>Microgastrinae</taxon>
        <taxon>Cotesia</taxon>
    </lineage>
</organism>
<dbReference type="PROSITE" id="PS50088">
    <property type="entry name" value="ANK_REPEAT"/>
    <property type="match status" value="2"/>
</dbReference>
<name>A0A8J2H9P6_COTCN</name>
<evidence type="ECO:0000313" key="5">
    <source>
        <dbReference type="EMBL" id="CAG5089135.1"/>
    </source>
</evidence>
<keyword evidence="4" id="KW-0175">Coiled coil</keyword>
<dbReference type="PANTHER" id="PTHR24198">
    <property type="entry name" value="ANKYRIN REPEAT AND PROTEIN KINASE DOMAIN-CONTAINING PROTEIN"/>
    <property type="match status" value="1"/>
</dbReference>
<dbReference type="PANTHER" id="PTHR24198:SF165">
    <property type="entry name" value="ANKYRIN REPEAT-CONTAINING PROTEIN-RELATED"/>
    <property type="match status" value="1"/>
</dbReference>
<dbReference type="EMBL" id="CAJNRD030001119">
    <property type="protein sequence ID" value="CAG5089135.1"/>
    <property type="molecule type" value="Genomic_DNA"/>
</dbReference>
<evidence type="ECO:0000256" key="1">
    <source>
        <dbReference type="ARBA" id="ARBA00022737"/>
    </source>
</evidence>
<proteinExistence type="predicted"/>
<dbReference type="SMART" id="SM00248">
    <property type="entry name" value="ANK"/>
    <property type="match status" value="5"/>
</dbReference>
<feature type="coiled-coil region" evidence="4">
    <location>
        <begin position="471"/>
        <end position="498"/>
    </location>
</feature>
<keyword evidence="1" id="KW-0677">Repeat</keyword>
<feature type="repeat" description="ANK" evidence="3">
    <location>
        <begin position="69"/>
        <end position="91"/>
    </location>
</feature>
<keyword evidence="2 3" id="KW-0040">ANK repeat</keyword>
<dbReference type="Proteomes" id="UP000786811">
    <property type="component" value="Unassembled WGS sequence"/>
</dbReference>
<evidence type="ECO:0000256" key="2">
    <source>
        <dbReference type="ARBA" id="ARBA00023043"/>
    </source>
</evidence>
<keyword evidence="6" id="KW-1185">Reference proteome</keyword>
<dbReference type="InterPro" id="IPR036770">
    <property type="entry name" value="Ankyrin_rpt-contain_sf"/>
</dbReference>
<dbReference type="Gene3D" id="1.25.40.20">
    <property type="entry name" value="Ankyrin repeat-containing domain"/>
    <property type="match status" value="2"/>
</dbReference>
<dbReference type="SUPFAM" id="SSF48403">
    <property type="entry name" value="Ankyrin repeat"/>
    <property type="match status" value="1"/>
</dbReference>
<sequence>MDPETIAKKRRELRREGLDVDKHNLCDAIDKYRLAVCQAISNHQMGQNNSFFEDQIINNAPIETTGPFAGYTALHIACMNGNEEFIRLLVEDYHANVNAVADDGAQPIHFACLFELVMPEKLIDILLGAGANVDAEIGEKLFTIYIKNDKWCNDFGNKMTLLTFSILYANNDSFVISLIEGKANLKVKSLKNKTLLMYAIENQNKTIVSSLIKEVHDHEWINARDSDGYTAAHYRLHKHKIENDPNFDKHNLLYCFFDDLRSAELIHELLNAGADVNATVNDDPNTLLLNIAARKHYPCTLDKLLAYHDNISKSMALHYSLCPLKSSQTTFDIIKQKASIILTLKDLIHRRTFGLFVPEDEKILMDKLIAEDIHFRELAHTYEQNIIQGKLKTEVLKYDDKSITYYDFIMSCFDDKKLHLIVKNKSLLDAFENIFPNPDLPSPVLDDVFDLHINSSYAVKVFYTADYFFFRKKISNRIEKTSRRLEQLEALRKVENLRKAIPLPYELT</sequence>
<accession>A0A8J2H9P6</accession>